<evidence type="ECO:0000256" key="2">
    <source>
        <dbReference type="SAM" id="MobiDB-lite"/>
    </source>
</evidence>
<gene>
    <name evidence="1" type="primary">trhO</name>
    <name evidence="4" type="ORF">DC430_06000</name>
</gene>
<dbReference type="HAMAP" id="MF_00469">
    <property type="entry name" value="TrhO"/>
    <property type="match status" value="1"/>
</dbReference>
<reference evidence="4 5" key="1">
    <citation type="submission" date="2018-04" db="EMBL/GenBank/DDBJ databases">
        <authorList>
            <person name="Hagen T."/>
        </authorList>
    </citation>
    <scope>NUCLEOTIDE SEQUENCE [LARGE SCALE GENOMIC DNA]</scope>
    <source>
        <strain evidence="4 5">TPD7009</strain>
    </source>
</reference>
<dbReference type="GO" id="GO:0006400">
    <property type="term" value="P:tRNA modification"/>
    <property type="evidence" value="ECO:0007669"/>
    <property type="project" value="UniProtKB-UniRule"/>
</dbReference>
<dbReference type="RefSeq" id="WP_116491878.1">
    <property type="nucleotide sequence ID" value="NZ_QDFR01000001.1"/>
</dbReference>
<dbReference type="Gene3D" id="3.30.70.100">
    <property type="match status" value="1"/>
</dbReference>
<dbReference type="EMBL" id="QDFR01000001">
    <property type="protein sequence ID" value="PVE57268.1"/>
    <property type="molecule type" value="Genomic_DNA"/>
</dbReference>
<evidence type="ECO:0000259" key="3">
    <source>
        <dbReference type="PROSITE" id="PS50206"/>
    </source>
</evidence>
<feature type="region of interest" description="Disordered" evidence="2">
    <location>
        <begin position="1"/>
        <end position="22"/>
    </location>
</feature>
<comment type="function">
    <text evidence="1">Catalyzes oxygen-dependent 5-hydroxyuridine (ho5U) modification at position 34 in tRNAs.</text>
</comment>
<protein>
    <recommendedName>
        <fullName evidence="1">tRNA uridine(34) hydroxylase</fullName>
        <ecNumber evidence="1">1.14.-.-</ecNumber>
    </recommendedName>
    <alternativeName>
        <fullName evidence="1">tRNA hydroxylation protein O</fullName>
    </alternativeName>
</protein>
<dbReference type="InterPro" id="IPR020936">
    <property type="entry name" value="TrhO"/>
</dbReference>
<keyword evidence="1" id="KW-0560">Oxidoreductase</keyword>
<dbReference type="PROSITE" id="PS50206">
    <property type="entry name" value="RHODANESE_3"/>
    <property type="match status" value="1"/>
</dbReference>
<dbReference type="Pfam" id="PF00581">
    <property type="entry name" value="Rhodanese"/>
    <property type="match status" value="1"/>
</dbReference>
<dbReference type="InterPro" id="IPR040503">
    <property type="entry name" value="TRHO_N"/>
</dbReference>
<organism evidence="4 5">
    <name type="scientific">Rhizobium rhizogenes</name>
    <name type="common">Agrobacterium rhizogenes</name>
    <dbReference type="NCBI Taxonomy" id="359"/>
    <lineage>
        <taxon>Bacteria</taxon>
        <taxon>Pseudomonadati</taxon>
        <taxon>Pseudomonadota</taxon>
        <taxon>Alphaproteobacteria</taxon>
        <taxon>Hyphomicrobiales</taxon>
        <taxon>Rhizobiaceae</taxon>
        <taxon>Rhizobium/Agrobacterium group</taxon>
        <taxon>Rhizobium</taxon>
    </lineage>
</organism>
<feature type="domain" description="Rhodanese" evidence="3">
    <location>
        <begin position="149"/>
        <end position="243"/>
    </location>
</feature>
<comment type="caution">
    <text evidence="4">The sequence shown here is derived from an EMBL/GenBank/DDBJ whole genome shotgun (WGS) entry which is preliminary data.</text>
</comment>
<dbReference type="InterPro" id="IPR001763">
    <property type="entry name" value="Rhodanese-like_dom"/>
</dbReference>
<proteinExistence type="inferred from homology"/>
<name>A0AA92C782_RHIRH</name>
<dbReference type="CDD" id="cd01518">
    <property type="entry name" value="RHOD_YceA"/>
    <property type="match status" value="1"/>
</dbReference>
<dbReference type="AlphaFoldDB" id="A0AA92C782"/>
<dbReference type="Pfam" id="PF17773">
    <property type="entry name" value="UPF0176_N"/>
    <property type="match status" value="1"/>
</dbReference>
<dbReference type="Gene3D" id="3.40.250.10">
    <property type="entry name" value="Rhodanese-like domain"/>
    <property type="match status" value="1"/>
</dbReference>
<dbReference type="PANTHER" id="PTHR43268">
    <property type="entry name" value="THIOSULFATE SULFURTRANSFERASE/RHODANESE-LIKE DOMAIN-CONTAINING PROTEIN 2"/>
    <property type="match status" value="1"/>
</dbReference>
<sequence length="328" mass="36810">MTDSTTPFRPDQTVEATSSSSTLSGAAGDFLVAALYHFARFPRFESVRDPLFKLCQEQGVKGTLLLAAEGINGTIAGTDAGVQTVLSYLRAQPEFASLEHKESRASKMPFVRMKVKLKKEIVTMGVPDIDPNRIVGTYVDPKDWNALISDPDTIVIDTRNDYETAIGLFKGAVDPQTKTFREFPDWVKNNPGLHNKPKIAMYCTGGIRCEKATAFMKEQGFEDVFHLKGGILKYLEEVPEEESLWEGACFVFDERVSVVHGLAEGDHQLCHACRNPITEEVRLSPLFEEGVSCPSCYNDRTEEDRQRFRDRQKQIDIAKKRGEKHLGR</sequence>
<comment type="similarity">
    <text evidence="1">Belongs to the TrhO family.</text>
</comment>
<accession>A0AA92C782</accession>
<dbReference type="InterPro" id="IPR036873">
    <property type="entry name" value="Rhodanese-like_dom_sf"/>
</dbReference>
<comment type="catalytic activity">
    <reaction evidence="1">
        <text>uridine(34) in tRNA + AH2 + O2 = 5-hydroxyuridine(34) in tRNA + A + H2O</text>
        <dbReference type="Rhea" id="RHEA:64224"/>
        <dbReference type="Rhea" id="RHEA-COMP:11727"/>
        <dbReference type="Rhea" id="RHEA-COMP:13381"/>
        <dbReference type="ChEBI" id="CHEBI:13193"/>
        <dbReference type="ChEBI" id="CHEBI:15377"/>
        <dbReference type="ChEBI" id="CHEBI:15379"/>
        <dbReference type="ChEBI" id="CHEBI:17499"/>
        <dbReference type="ChEBI" id="CHEBI:65315"/>
        <dbReference type="ChEBI" id="CHEBI:136877"/>
    </reaction>
</comment>
<evidence type="ECO:0000313" key="5">
    <source>
        <dbReference type="Proteomes" id="UP000244335"/>
    </source>
</evidence>
<evidence type="ECO:0000313" key="4">
    <source>
        <dbReference type="EMBL" id="PVE57268.1"/>
    </source>
</evidence>
<dbReference type="SMART" id="SM00450">
    <property type="entry name" value="RHOD"/>
    <property type="match status" value="1"/>
</dbReference>
<dbReference type="SUPFAM" id="SSF52821">
    <property type="entry name" value="Rhodanese/Cell cycle control phosphatase"/>
    <property type="match status" value="1"/>
</dbReference>
<dbReference type="PANTHER" id="PTHR43268:SF3">
    <property type="entry name" value="RHODANESE-LIKE DOMAIN-CONTAINING PROTEIN 7-RELATED"/>
    <property type="match status" value="1"/>
</dbReference>
<dbReference type="Proteomes" id="UP000244335">
    <property type="component" value="Unassembled WGS sequence"/>
</dbReference>
<evidence type="ECO:0000256" key="1">
    <source>
        <dbReference type="HAMAP-Rule" id="MF_00469"/>
    </source>
</evidence>
<dbReference type="GO" id="GO:0016705">
    <property type="term" value="F:oxidoreductase activity, acting on paired donors, with incorporation or reduction of molecular oxygen"/>
    <property type="evidence" value="ECO:0007669"/>
    <property type="project" value="UniProtKB-UniRule"/>
</dbReference>
<dbReference type="EC" id="1.14.-.-" evidence="1"/>
<keyword evidence="1" id="KW-0819">tRNA processing</keyword>
<dbReference type="NCBIfam" id="NF001136">
    <property type="entry name" value="PRK00142.1-4"/>
    <property type="match status" value="1"/>
</dbReference>